<comment type="caution">
    <text evidence="6">Lacks conserved residue(s) required for the propagation of feature annotation.</text>
</comment>
<dbReference type="Proteomes" id="UP000468638">
    <property type="component" value="Unassembled WGS sequence"/>
</dbReference>
<dbReference type="InterPro" id="IPR039420">
    <property type="entry name" value="WalR-like"/>
</dbReference>
<dbReference type="PROSITE" id="PS50110">
    <property type="entry name" value="RESPONSE_REGULATORY"/>
    <property type="match status" value="1"/>
</dbReference>
<evidence type="ECO:0000256" key="4">
    <source>
        <dbReference type="ARBA" id="ARBA00023125"/>
    </source>
</evidence>
<organism evidence="8 9">
    <name type="scientific">Pontibacillus yanchengensis</name>
    <dbReference type="NCBI Taxonomy" id="462910"/>
    <lineage>
        <taxon>Bacteria</taxon>
        <taxon>Bacillati</taxon>
        <taxon>Bacillota</taxon>
        <taxon>Bacilli</taxon>
        <taxon>Bacillales</taxon>
        <taxon>Bacillaceae</taxon>
        <taxon>Pontibacillus</taxon>
    </lineage>
</organism>
<reference evidence="8 9" key="1">
    <citation type="submission" date="2019-11" db="EMBL/GenBank/DDBJ databases">
        <title>Genome sequences of 17 halophilic strains isolated from different environments.</title>
        <authorList>
            <person name="Furrow R.E."/>
        </authorList>
    </citation>
    <scope>NUCLEOTIDE SEQUENCE [LARGE SCALE GENOMIC DNA]</scope>
    <source>
        <strain evidence="8 9">22514_16_FS</strain>
    </source>
</reference>
<dbReference type="GO" id="GO:0000156">
    <property type="term" value="F:phosphorelay response regulator activity"/>
    <property type="evidence" value="ECO:0007669"/>
    <property type="project" value="TreeGrafter"/>
</dbReference>
<dbReference type="Pfam" id="PF00072">
    <property type="entry name" value="Response_reg"/>
    <property type="match status" value="1"/>
</dbReference>
<gene>
    <name evidence="8" type="ORF">GLW05_13745</name>
</gene>
<sequence>MKRSNEEEFVIMAQSQHVGSRIVKTFNHFLQYYQESKLACGIIIVRTDLNEKELENLQSFMEKEEPTVGAQFSYDHSEGLLGILLDDCNIGYTHFYSLFIKDYLQQQGCLKGSLLVGSFPESSDYAEQMLFSMIWEMMDKPQDQYNIELFQYDRPSKECNRSILLVDSDESVLEILSSFLRGKGYDVHTAKDGKEGLDQFEKIVPELVITEINLSALGGYQFINQVRDAEAPTQIMVLTNKHLEEDMKRTFEFGVSEYMTKPFSLIEIEARMKRLIEHSM</sequence>
<keyword evidence="4" id="KW-0238">DNA-binding</keyword>
<dbReference type="InterPro" id="IPR001789">
    <property type="entry name" value="Sig_transdc_resp-reg_receiver"/>
</dbReference>
<accession>A0A6I5A034</accession>
<evidence type="ECO:0000259" key="7">
    <source>
        <dbReference type="PROSITE" id="PS50110"/>
    </source>
</evidence>
<comment type="caution">
    <text evidence="8">The sequence shown here is derived from an EMBL/GenBank/DDBJ whole genome shotgun (WGS) entry which is preliminary data.</text>
</comment>
<dbReference type="Gene3D" id="3.40.50.2300">
    <property type="match status" value="1"/>
</dbReference>
<evidence type="ECO:0000313" key="9">
    <source>
        <dbReference type="Proteomes" id="UP000468638"/>
    </source>
</evidence>
<evidence type="ECO:0000256" key="2">
    <source>
        <dbReference type="ARBA" id="ARBA00023012"/>
    </source>
</evidence>
<keyword evidence="3" id="KW-0805">Transcription regulation</keyword>
<dbReference type="InterPro" id="IPR011006">
    <property type="entry name" value="CheY-like_superfamily"/>
</dbReference>
<dbReference type="CDD" id="cd17574">
    <property type="entry name" value="REC_OmpR"/>
    <property type="match status" value="1"/>
</dbReference>
<proteinExistence type="predicted"/>
<keyword evidence="2" id="KW-0902">Two-component regulatory system</keyword>
<keyword evidence="5" id="KW-0804">Transcription</keyword>
<dbReference type="EMBL" id="WMEQ01000010">
    <property type="protein sequence ID" value="MYL34656.1"/>
    <property type="molecule type" value="Genomic_DNA"/>
</dbReference>
<evidence type="ECO:0000256" key="5">
    <source>
        <dbReference type="ARBA" id="ARBA00023163"/>
    </source>
</evidence>
<name>A0A6I5A034_9BACI</name>
<dbReference type="SUPFAM" id="SSF52172">
    <property type="entry name" value="CheY-like"/>
    <property type="match status" value="1"/>
</dbReference>
<protein>
    <submittedName>
        <fullName evidence="8">Response regulator</fullName>
    </submittedName>
</protein>
<evidence type="ECO:0000256" key="6">
    <source>
        <dbReference type="PROSITE-ProRule" id="PRU00169"/>
    </source>
</evidence>
<dbReference type="GO" id="GO:0032993">
    <property type="term" value="C:protein-DNA complex"/>
    <property type="evidence" value="ECO:0007669"/>
    <property type="project" value="TreeGrafter"/>
</dbReference>
<evidence type="ECO:0000256" key="1">
    <source>
        <dbReference type="ARBA" id="ARBA00022553"/>
    </source>
</evidence>
<evidence type="ECO:0000256" key="3">
    <source>
        <dbReference type="ARBA" id="ARBA00023015"/>
    </source>
</evidence>
<keyword evidence="1" id="KW-0597">Phosphoprotein</keyword>
<dbReference type="SMART" id="SM00448">
    <property type="entry name" value="REC"/>
    <property type="match status" value="1"/>
</dbReference>
<dbReference type="GO" id="GO:0005829">
    <property type="term" value="C:cytosol"/>
    <property type="evidence" value="ECO:0007669"/>
    <property type="project" value="TreeGrafter"/>
</dbReference>
<dbReference type="GO" id="GO:0006355">
    <property type="term" value="P:regulation of DNA-templated transcription"/>
    <property type="evidence" value="ECO:0007669"/>
    <property type="project" value="TreeGrafter"/>
</dbReference>
<evidence type="ECO:0000313" key="8">
    <source>
        <dbReference type="EMBL" id="MYL34656.1"/>
    </source>
</evidence>
<feature type="domain" description="Response regulatory" evidence="7">
    <location>
        <begin position="162"/>
        <end position="276"/>
    </location>
</feature>
<dbReference type="PANTHER" id="PTHR48111">
    <property type="entry name" value="REGULATOR OF RPOS"/>
    <property type="match status" value="1"/>
</dbReference>
<dbReference type="GO" id="GO:0000976">
    <property type="term" value="F:transcription cis-regulatory region binding"/>
    <property type="evidence" value="ECO:0007669"/>
    <property type="project" value="TreeGrafter"/>
</dbReference>
<dbReference type="PANTHER" id="PTHR48111:SF1">
    <property type="entry name" value="TWO-COMPONENT RESPONSE REGULATOR ORR33"/>
    <property type="match status" value="1"/>
</dbReference>
<dbReference type="AlphaFoldDB" id="A0A6I5A034"/>